<dbReference type="Pfam" id="PF08863">
    <property type="entry name" value="YolD"/>
    <property type="match status" value="1"/>
</dbReference>
<evidence type="ECO:0000313" key="2">
    <source>
        <dbReference type="Proteomes" id="UP001307168"/>
    </source>
</evidence>
<dbReference type="RefSeq" id="WP_367407147.1">
    <property type="nucleotide sequence ID" value="NZ_JARNBH010000015.1"/>
</dbReference>
<dbReference type="Proteomes" id="UP001307168">
    <property type="component" value="Unassembled WGS sequence"/>
</dbReference>
<accession>A0AAW9NGH6</accession>
<dbReference type="PANTHER" id="PTHR40051">
    <property type="entry name" value="IG HYPOTHETICAL 15966"/>
    <property type="match status" value="1"/>
</dbReference>
<evidence type="ECO:0000313" key="1">
    <source>
        <dbReference type="EMBL" id="MEC0274442.1"/>
    </source>
</evidence>
<comment type="caution">
    <text evidence="1">The sequence shown here is derived from an EMBL/GenBank/DDBJ whole genome shotgun (WGS) entry which is preliminary data.</text>
</comment>
<protein>
    <submittedName>
        <fullName evidence="1">YolD-like family protein</fullName>
    </submittedName>
</protein>
<dbReference type="PANTHER" id="PTHR40051:SF1">
    <property type="entry name" value="YOLD-LIKE FAMILY PROTEIN"/>
    <property type="match status" value="1"/>
</dbReference>
<name>A0AAW9NGH6_9BACI</name>
<dbReference type="InterPro" id="IPR014962">
    <property type="entry name" value="YolD"/>
</dbReference>
<dbReference type="AlphaFoldDB" id="A0AAW9NGH6"/>
<keyword evidence="2" id="KW-1185">Reference proteome</keyword>
<sequence>MKRTIYIDISLKNECLKLKRFVEKSLDKLVKWQATLIMPEHKALNKKMGEVDYFLNKKPILDEYQVEEFENNIHYAMEYHLPIRFRLHNEGNPQELHGYCVYIHPVTKELRIQKKDSSFEYIQFDEVIEITVED</sequence>
<dbReference type="EMBL" id="JARNBH010000015">
    <property type="protein sequence ID" value="MEC0274442.1"/>
    <property type="molecule type" value="Genomic_DNA"/>
</dbReference>
<organism evidence="1 2">
    <name type="scientific">Peribacillus castrilensis</name>
    <dbReference type="NCBI Taxonomy" id="2897690"/>
    <lineage>
        <taxon>Bacteria</taxon>
        <taxon>Bacillati</taxon>
        <taxon>Bacillota</taxon>
        <taxon>Bacilli</taxon>
        <taxon>Bacillales</taxon>
        <taxon>Bacillaceae</taxon>
        <taxon>Peribacillus</taxon>
    </lineage>
</organism>
<proteinExistence type="predicted"/>
<reference evidence="1 2" key="1">
    <citation type="submission" date="2023-03" db="EMBL/GenBank/DDBJ databases">
        <title>Bacillus Genome Sequencing.</title>
        <authorList>
            <person name="Dunlap C."/>
        </authorList>
    </citation>
    <scope>NUCLEOTIDE SEQUENCE [LARGE SCALE GENOMIC DNA]</scope>
    <source>
        <strain evidence="1 2">B-41290</strain>
    </source>
</reference>
<gene>
    <name evidence="1" type="ORF">P4706_15415</name>
</gene>